<dbReference type="STRING" id="94208.A0A2S4L546"/>
<organism evidence="6 7">
    <name type="scientific">Tolypocladium paradoxum</name>
    <dbReference type="NCBI Taxonomy" id="94208"/>
    <lineage>
        <taxon>Eukaryota</taxon>
        <taxon>Fungi</taxon>
        <taxon>Dikarya</taxon>
        <taxon>Ascomycota</taxon>
        <taxon>Pezizomycotina</taxon>
        <taxon>Sordariomycetes</taxon>
        <taxon>Hypocreomycetidae</taxon>
        <taxon>Hypocreales</taxon>
        <taxon>Ophiocordycipitaceae</taxon>
        <taxon>Tolypocladium</taxon>
    </lineage>
</organism>
<dbReference type="AlphaFoldDB" id="A0A2S4L546"/>
<dbReference type="PANTHER" id="PTHR42973:SF17">
    <property type="entry name" value="OXIDASE, PUTATIVE (AFU_ORTHOLOGUE AFUA_6G14340)-RELATED"/>
    <property type="match status" value="1"/>
</dbReference>
<dbReference type="InterPro" id="IPR050416">
    <property type="entry name" value="FAD-linked_Oxidoreductase"/>
</dbReference>
<feature type="domain" description="FAD-binding PCMH-type" evidence="5">
    <location>
        <begin position="44"/>
        <end position="217"/>
    </location>
</feature>
<dbReference type="InterPro" id="IPR016166">
    <property type="entry name" value="FAD-bd_PCMH"/>
</dbReference>
<dbReference type="GO" id="GO:0016491">
    <property type="term" value="F:oxidoreductase activity"/>
    <property type="evidence" value="ECO:0007669"/>
    <property type="project" value="UniProtKB-KW"/>
</dbReference>
<keyword evidence="4" id="KW-0560">Oxidoreductase</keyword>
<dbReference type="InterPro" id="IPR006093">
    <property type="entry name" value="Oxy_OxRdtase_FAD_BS"/>
</dbReference>
<dbReference type="InterPro" id="IPR012951">
    <property type="entry name" value="BBE"/>
</dbReference>
<dbReference type="Pfam" id="PF01565">
    <property type="entry name" value="FAD_binding_4"/>
    <property type="match status" value="1"/>
</dbReference>
<dbReference type="InterPro" id="IPR006094">
    <property type="entry name" value="Oxid_FAD_bind_N"/>
</dbReference>
<evidence type="ECO:0000313" key="6">
    <source>
        <dbReference type="EMBL" id="POR37521.1"/>
    </source>
</evidence>
<dbReference type="GO" id="GO:0071949">
    <property type="term" value="F:FAD binding"/>
    <property type="evidence" value="ECO:0007669"/>
    <property type="project" value="InterPro"/>
</dbReference>
<comment type="similarity">
    <text evidence="1">Belongs to the oxygen-dependent FAD-linked oxidoreductase family.</text>
</comment>
<evidence type="ECO:0000256" key="2">
    <source>
        <dbReference type="ARBA" id="ARBA00022630"/>
    </source>
</evidence>
<dbReference type="Gene3D" id="3.30.465.10">
    <property type="match status" value="1"/>
</dbReference>
<dbReference type="EMBL" id="PKSG01000240">
    <property type="protein sequence ID" value="POR37521.1"/>
    <property type="molecule type" value="Genomic_DNA"/>
</dbReference>
<dbReference type="OrthoDB" id="415825at2759"/>
<dbReference type="InterPro" id="IPR036318">
    <property type="entry name" value="FAD-bd_PCMH-like_sf"/>
</dbReference>
<protein>
    <submittedName>
        <fullName evidence="6">Cannabidiolic acid synthase</fullName>
    </submittedName>
</protein>
<evidence type="ECO:0000259" key="5">
    <source>
        <dbReference type="PROSITE" id="PS51387"/>
    </source>
</evidence>
<keyword evidence="3" id="KW-0274">FAD</keyword>
<name>A0A2S4L546_9HYPO</name>
<gene>
    <name evidence="6" type="ORF">TPAR_02297</name>
</gene>
<dbReference type="SUPFAM" id="SSF56176">
    <property type="entry name" value="FAD-binding/transporter-associated domain-like"/>
    <property type="match status" value="1"/>
</dbReference>
<accession>A0A2S4L546</accession>
<dbReference type="Gene3D" id="3.40.462.20">
    <property type="match status" value="1"/>
</dbReference>
<dbReference type="Pfam" id="PF08031">
    <property type="entry name" value="BBE"/>
    <property type="match status" value="1"/>
</dbReference>
<dbReference type="PANTHER" id="PTHR42973">
    <property type="entry name" value="BINDING OXIDOREDUCTASE, PUTATIVE (AFU_ORTHOLOGUE AFUA_1G17690)-RELATED"/>
    <property type="match status" value="1"/>
</dbReference>
<proteinExistence type="inferred from homology"/>
<evidence type="ECO:0000256" key="4">
    <source>
        <dbReference type="ARBA" id="ARBA00023002"/>
    </source>
</evidence>
<comment type="caution">
    <text evidence="6">The sequence shown here is derived from an EMBL/GenBank/DDBJ whole genome shotgun (WGS) entry which is preliminary data.</text>
</comment>
<reference evidence="6 7" key="1">
    <citation type="submission" date="2018-01" db="EMBL/GenBank/DDBJ databases">
        <title>Harnessing the power of phylogenomics to disentangle the directionality and signatures of interkingdom host jumping in the parasitic fungal genus Tolypocladium.</title>
        <authorList>
            <person name="Quandt C.A."/>
            <person name="Patterson W."/>
            <person name="Spatafora J.W."/>
        </authorList>
    </citation>
    <scope>NUCLEOTIDE SEQUENCE [LARGE SCALE GENOMIC DNA]</scope>
    <source>
        <strain evidence="6 7">NRBC 100945</strain>
    </source>
</reference>
<evidence type="ECO:0000256" key="1">
    <source>
        <dbReference type="ARBA" id="ARBA00005466"/>
    </source>
</evidence>
<evidence type="ECO:0000313" key="7">
    <source>
        <dbReference type="Proteomes" id="UP000237481"/>
    </source>
</evidence>
<keyword evidence="7" id="KW-1185">Reference proteome</keyword>
<dbReference type="PROSITE" id="PS00862">
    <property type="entry name" value="OX2_COVAL_FAD"/>
    <property type="match status" value="1"/>
</dbReference>
<dbReference type="InterPro" id="IPR016169">
    <property type="entry name" value="FAD-bd_PCMH_sub2"/>
</dbReference>
<keyword evidence="2" id="KW-0285">Flavoprotein</keyword>
<dbReference type="PROSITE" id="PS51387">
    <property type="entry name" value="FAD_PCMH"/>
    <property type="match status" value="1"/>
</dbReference>
<evidence type="ECO:0000256" key="3">
    <source>
        <dbReference type="ARBA" id="ARBA00022827"/>
    </source>
</evidence>
<dbReference type="Proteomes" id="UP000237481">
    <property type="component" value="Unassembled WGS sequence"/>
</dbReference>
<sequence>MGNRQSTPLQTCLGAVCSGRAGCVSYPSDPLFQLSWVKPYNLAIPVTPVAVIRPSSADEVAGAVKCAVQSGVHVQAKSGGHSYANFGLGGQDGGLMIDLASLKDFSMDWQTWQATFGAGYRLGELDKQLHSNGGRAMAHGTCPGVGIGGHATIGGLGPMSRMWGSALDHVVEVQVVTATGDIKTASETQNADLFWALRGAGASFGIITRFTVRTHPEPGNVVQYTYGLSFGRQTHMAPAYRAWQALAGDPGLDRRFSTLFIAQPLGALITGTFYGTKAEYEATGIEARLPVGGELDTKLDIRVTDWLGHLAHLAEETGLLLSDLPTHFYSKSLAFRQEDLLKDDAVDALFEYMGGTDAGTLLWFVIFNSEGGAMADTPANATAYPHRDKLMTYQSYVIGFPSLSSETKAFAEGVHRRIQQGAPGANTSYAGYVDPALSREAAQRFYWGDKLPQLQQVKKAWDPKQVFRNPQSVDPAA</sequence>